<keyword evidence="4" id="KW-0138">CF(0)</keyword>
<evidence type="ECO:0000256" key="8">
    <source>
        <dbReference type="ARBA" id="ARBA00023136"/>
    </source>
</evidence>
<evidence type="ECO:0000313" key="11">
    <source>
        <dbReference type="Proteomes" id="UP000275408"/>
    </source>
</evidence>
<evidence type="ECO:0008006" key="12">
    <source>
        <dbReference type="Google" id="ProtNLM"/>
    </source>
</evidence>
<keyword evidence="7" id="KW-0496">Mitochondrion</keyword>
<dbReference type="STRING" id="46731.A0A3M6U532"/>
<evidence type="ECO:0000256" key="7">
    <source>
        <dbReference type="ARBA" id="ARBA00023128"/>
    </source>
</evidence>
<evidence type="ECO:0000256" key="9">
    <source>
        <dbReference type="ARBA" id="ARBA00023310"/>
    </source>
</evidence>
<protein>
    <recommendedName>
        <fullName evidence="12">ATP synthase subunit</fullName>
    </recommendedName>
</protein>
<dbReference type="EMBL" id="RCHS01002246">
    <property type="protein sequence ID" value="RMX48654.1"/>
    <property type="molecule type" value="Genomic_DNA"/>
</dbReference>
<comment type="caution">
    <text evidence="10">The sequence shown here is derived from an EMBL/GenBank/DDBJ whole genome shotgun (WGS) entry which is preliminary data.</text>
</comment>
<dbReference type="Proteomes" id="UP000275408">
    <property type="component" value="Unassembled WGS sequence"/>
</dbReference>
<dbReference type="GO" id="GO:0045259">
    <property type="term" value="C:proton-transporting ATP synthase complex"/>
    <property type="evidence" value="ECO:0007669"/>
    <property type="project" value="UniProtKB-KW"/>
</dbReference>
<comment type="similarity">
    <text evidence="2">Belongs to the ATPase g subunit family.</text>
</comment>
<sequence>MAQKLVNFGQKIATATPRLVTRISFLALDFLLHPDAAKKAQPPVMTFLNNAKVEMLPPKPSDWPAIRKSFLGLKESAMKGKFLDVTVKEAAANTLVAVEIAFWFYVGEVIGRRSLIGYDSTLNFTKDGANILAY</sequence>
<evidence type="ECO:0000256" key="2">
    <source>
        <dbReference type="ARBA" id="ARBA00005699"/>
    </source>
</evidence>
<keyword evidence="9" id="KW-0066">ATP synthesis</keyword>
<dbReference type="OrthoDB" id="437at2759"/>
<proteinExistence type="inferred from homology"/>
<keyword evidence="3" id="KW-0813">Transport</keyword>
<evidence type="ECO:0000256" key="5">
    <source>
        <dbReference type="ARBA" id="ARBA00022781"/>
    </source>
</evidence>
<evidence type="ECO:0000313" key="10">
    <source>
        <dbReference type="EMBL" id="RMX48654.1"/>
    </source>
</evidence>
<dbReference type="GO" id="GO:0031966">
    <property type="term" value="C:mitochondrial membrane"/>
    <property type="evidence" value="ECO:0007669"/>
    <property type="project" value="UniProtKB-SubCell"/>
</dbReference>
<evidence type="ECO:0000256" key="4">
    <source>
        <dbReference type="ARBA" id="ARBA00022547"/>
    </source>
</evidence>
<evidence type="ECO:0000256" key="1">
    <source>
        <dbReference type="ARBA" id="ARBA00004325"/>
    </source>
</evidence>
<keyword evidence="11" id="KW-1185">Reference proteome</keyword>
<dbReference type="GO" id="GO:0015986">
    <property type="term" value="P:proton motive force-driven ATP synthesis"/>
    <property type="evidence" value="ECO:0007669"/>
    <property type="project" value="InterPro"/>
</dbReference>
<name>A0A3M6U532_POCDA</name>
<dbReference type="InterPro" id="IPR006808">
    <property type="entry name" value="ATP_synth_F0_gsu_mt"/>
</dbReference>
<keyword evidence="8" id="KW-0472">Membrane</keyword>
<comment type="subcellular location">
    <subcellularLocation>
        <location evidence="1">Mitochondrion membrane</location>
    </subcellularLocation>
</comment>
<organism evidence="10 11">
    <name type="scientific">Pocillopora damicornis</name>
    <name type="common">Cauliflower coral</name>
    <name type="synonym">Millepora damicornis</name>
    <dbReference type="NCBI Taxonomy" id="46731"/>
    <lineage>
        <taxon>Eukaryota</taxon>
        <taxon>Metazoa</taxon>
        <taxon>Cnidaria</taxon>
        <taxon>Anthozoa</taxon>
        <taxon>Hexacorallia</taxon>
        <taxon>Scleractinia</taxon>
        <taxon>Astrocoeniina</taxon>
        <taxon>Pocilloporidae</taxon>
        <taxon>Pocillopora</taxon>
    </lineage>
</organism>
<dbReference type="PANTHER" id="PTHR12386">
    <property type="entry name" value="ATP SYNTHASE SUBUNIT"/>
    <property type="match status" value="1"/>
</dbReference>
<gene>
    <name evidence="10" type="ORF">pdam_00008021</name>
</gene>
<evidence type="ECO:0000256" key="6">
    <source>
        <dbReference type="ARBA" id="ARBA00023065"/>
    </source>
</evidence>
<keyword evidence="6" id="KW-0406">Ion transport</keyword>
<accession>A0A3M6U532</accession>
<reference evidence="10 11" key="1">
    <citation type="journal article" date="2018" name="Sci. Rep.">
        <title>Comparative analysis of the Pocillopora damicornis genome highlights role of immune system in coral evolution.</title>
        <authorList>
            <person name="Cunning R."/>
            <person name="Bay R.A."/>
            <person name="Gillette P."/>
            <person name="Baker A.C."/>
            <person name="Traylor-Knowles N."/>
        </authorList>
    </citation>
    <scope>NUCLEOTIDE SEQUENCE [LARGE SCALE GENOMIC DNA]</scope>
    <source>
        <strain evidence="10">RSMAS</strain>
        <tissue evidence="10">Whole animal</tissue>
    </source>
</reference>
<evidence type="ECO:0000256" key="3">
    <source>
        <dbReference type="ARBA" id="ARBA00022448"/>
    </source>
</evidence>
<dbReference type="AlphaFoldDB" id="A0A3M6U532"/>
<keyword evidence="5" id="KW-0375">Hydrogen ion transport</keyword>
<dbReference type="Pfam" id="PF04718">
    <property type="entry name" value="ATP-synt_G"/>
    <property type="match status" value="1"/>
</dbReference>
<dbReference type="GO" id="GO:0015078">
    <property type="term" value="F:proton transmembrane transporter activity"/>
    <property type="evidence" value="ECO:0007669"/>
    <property type="project" value="InterPro"/>
</dbReference>